<name>A0A5N8XGZ1_9ACTN</name>
<sequence length="262" mass="27904">MLTTRYVTGAPNWLDLGTPDIDGASSFYGGLFGWRFRPGPPETGGYGFFQLDGKTAAGGMRTTPEQGPPSWTVYFQTPDADATAKAAEQAHGTVLIQPMDVLDQGRMAILADQAGVSFGIWQPAANKGLDVVRDQGSLCWLELYAPDLPAAAGFYHAVLGWETSAVTFPGGTYTTVHPAGTETDAMFGGIVPLEDDPTKAERGAWLAYFEVPDTDATVARAQELGGTVRLPATDLEDVGRIAELADPYGARFAVIRSVPRQS</sequence>
<organism evidence="2 3">
    <name type="scientific">Streptomyces spongiae</name>
    <dbReference type="NCBI Taxonomy" id="565072"/>
    <lineage>
        <taxon>Bacteria</taxon>
        <taxon>Bacillati</taxon>
        <taxon>Actinomycetota</taxon>
        <taxon>Actinomycetes</taxon>
        <taxon>Kitasatosporales</taxon>
        <taxon>Streptomycetaceae</taxon>
        <taxon>Streptomyces</taxon>
    </lineage>
</organism>
<evidence type="ECO:0000313" key="2">
    <source>
        <dbReference type="EMBL" id="MPY58722.1"/>
    </source>
</evidence>
<dbReference type="InterPro" id="IPR029068">
    <property type="entry name" value="Glyas_Bleomycin-R_OHBP_Dase"/>
</dbReference>
<reference evidence="2 3" key="1">
    <citation type="submission" date="2019-07" db="EMBL/GenBank/DDBJ databases">
        <title>New species of Amycolatopsis and Streptomyces.</title>
        <authorList>
            <person name="Duangmal K."/>
            <person name="Teo W.F.A."/>
            <person name="Lipun K."/>
        </authorList>
    </citation>
    <scope>NUCLEOTIDE SEQUENCE [LARGE SCALE GENOMIC DNA]</scope>
    <source>
        <strain evidence="2 3">NBRC 106415</strain>
    </source>
</reference>
<dbReference type="SUPFAM" id="SSF54593">
    <property type="entry name" value="Glyoxalase/Bleomycin resistance protein/Dihydroxybiphenyl dioxygenase"/>
    <property type="match status" value="2"/>
</dbReference>
<keyword evidence="3" id="KW-1185">Reference proteome</keyword>
<dbReference type="PANTHER" id="PTHR33993:SF10">
    <property type="entry name" value="CONSERVED PROTEIN"/>
    <property type="match status" value="1"/>
</dbReference>
<evidence type="ECO:0000259" key="1">
    <source>
        <dbReference type="PROSITE" id="PS51819"/>
    </source>
</evidence>
<dbReference type="PROSITE" id="PS51819">
    <property type="entry name" value="VOC"/>
    <property type="match status" value="2"/>
</dbReference>
<dbReference type="Gene3D" id="3.10.180.10">
    <property type="entry name" value="2,3-Dihydroxybiphenyl 1,2-Dioxygenase, domain 1"/>
    <property type="match status" value="2"/>
</dbReference>
<feature type="domain" description="VOC" evidence="1">
    <location>
        <begin position="10"/>
        <end position="123"/>
    </location>
</feature>
<dbReference type="InterPro" id="IPR004360">
    <property type="entry name" value="Glyas_Fos-R_dOase_dom"/>
</dbReference>
<gene>
    <name evidence="2" type="ORF">FNH08_16595</name>
</gene>
<dbReference type="EMBL" id="VJZC01000098">
    <property type="protein sequence ID" value="MPY58722.1"/>
    <property type="molecule type" value="Genomic_DNA"/>
</dbReference>
<dbReference type="Proteomes" id="UP000400924">
    <property type="component" value="Unassembled WGS sequence"/>
</dbReference>
<dbReference type="InterPro" id="IPR037523">
    <property type="entry name" value="VOC_core"/>
</dbReference>
<accession>A0A5N8XGZ1</accession>
<comment type="caution">
    <text evidence="2">The sequence shown here is derived from an EMBL/GenBank/DDBJ whole genome shotgun (WGS) entry which is preliminary data.</text>
</comment>
<feature type="domain" description="VOC" evidence="1">
    <location>
        <begin position="137"/>
        <end position="257"/>
    </location>
</feature>
<protein>
    <submittedName>
        <fullName evidence="2">VOC family protein</fullName>
    </submittedName>
</protein>
<dbReference type="RefSeq" id="WP_152772249.1">
    <property type="nucleotide sequence ID" value="NZ_VJZC01000098.1"/>
</dbReference>
<dbReference type="OrthoDB" id="9793039at2"/>
<dbReference type="InterPro" id="IPR052164">
    <property type="entry name" value="Anthracycline_SecMetBiosynth"/>
</dbReference>
<dbReference type="PANTHER" id="PTHR33993">
    <property type="entry name" value="GLYOXALASE-RELATED"/>
    <property type="match status" value="1"/>
</dbReference>
<dbReference type="AlphaFoldDB" id="A0A5N8XGZ1"/>
<evidence type="ECO:0000313" key="3">
    <source>
        <dbReference type="Proteomes" id="UP000400924"/>
    </source>
</evidence>
<proteinExistence type="predicted"/>
<dbReference type="Pfam" id="PF00903">
    <property type="entry name" value="Glyoxalase"/>
    <property type="match status" value="2"/>
</dbReference>
<dbReference type="CDD" id="cd07247">
    <property type="entry name" value="SgaA_N_like"/>
    <property type="match status" value="2"/>
</dbReference>